<protein>
    <recommendedName>
        <fullName evidence="4">o-succinylbenzoate synthase</fullName>
        <ecNumber evidence="4">4.2.1.113</ecNumber>
    </recommendedName>
</protein>
<dbReference type="Proteomes" id="UP001497533">
    <property type="component" value="Chromosome"/>
</dbReference>
<evidence type="ECO:0000313" key="7">
    <source>
        <dbReference type="EMBL" id="CAL1329095.1"/>
    </source>
</evidence>
<feature type="domain" description="OSBS enolase-like N-terminal" evidence="6">
    <location>
        <begin position="4"/>
        <end position="57"/>
    </location>
</feature>
<keyword evidence="3 7" id="KW-0456">Lyase</keyword>
<dbReference type="PANTHER" id="PTHR48073">
    <property type="entry name" value="O-SUCCINYLBENZOATE SYNTHASE-RELATED"/>
    <property type="match status" value="1"/>
</dbReference>
<dbReference type="Gene3D" id="3.30.390.10">
    <property type="entry name" value="Enolase-like, N-terminal domain"/>
    <property type="match status" value="1"/>
</dbReference>
<sequence length="286" mass="32472">MKVEGEISPLFGFSRETLDQVIDESIIKLTEWLKTGLINDSCFPSVAFGCSCALAELNGELPKQTNYSKALLYTFDDLKKLILNVNKIKNKKIVKIKINNNKILKTSNLINLLFETIPKLNLRIDANRSLTFNEANTFINNINVQYRGYIDFIEEPCKTYEESIQFAKNTGINIALDESIREVNFKLKSDFGVTTIIIKPTLIGSLSYCRDLIKKIHLLGLNAVISSSFESSFGLTQLSRIAYWLTPNTIPGLDTIMYNDSQLIRVWPGCFLPVKQLNDLKIIWKS</sequence>
<dbReference type="EC" id="4.2.1.113" evidence="4"/>
<dbReference type="Pfam" id="PF13378">
    <property type="entry name" value="MR_MLE_C"/>
    <property type="match status" value="1"/>
</dbReference>
<reference evidence="7" key="1">
    <citation type="submission" date="2024-04" db="EMBL/GenBank/DDBJ databases">
        <authorList>
            <person name="Manzano-Marin A."/>
            <person name="Manzano-Marin A."/>
            <person name="Alejandro Manzano Marin A."/>
        </authorList>
    </citation>
    <scope>NUCLEOTIDE SEQUENCE [LARGE SCALE GENOMIC DNA]</scope>
    <source>
        <strain evidence="7">TABTEA</strain>
    </source>
</reference>
<name>A0ABM9NNQ3_9GAMM</name>
<keyword evidence="1" id="KW-0479">Metal-binding</keyword>
<evidence type="ECO:0000259" key="6">
    <source>
        <dbReference type="Pfam" id="PF21508"/>
    </source>
</evidence>
<feature type="domain" description="Enolase C-terminal" evidence="5">
    <location>
        <begin position="92"/>
        <end position="217"/>
    </location>
</feature>
<evidence type="ECO:0000313" key="8">
    <source>
        <dbReference type="Proteomes" id="UP001497533"/>
    </source>
</evidence>
<dbReference type="RefSeq" id="WP_341765149.1">
    <property type="nucleotide sequence ID" value="NZ_OZ034688.1"/>
</dbReference>
<dbReference type="SFLD" id="SFLDS00001">
    <property type="entry name" value="Enolase"/>
    <property type="match status" value="1"/>
</dbReference>
<dbReference type="Pfam" id="PF21508">
    <property type="entry name" value="MenC_N"/>
    <property type="match status" value="1"/>
</dbReference>
<dbReference type="SFLD" id="SFLDG00180">
    <property type="entry name" value="muconate_cycloisomerase"/>
    <property type="match status" value="1"/>
</dbReference>
<dbReference type="SUPFAM" id="SSF54826">
    <property type="entry name" value="Enolase N-terminal domain-like"/>
    <property type="match status" value="1"/>
</dbReference>
<evidence type="ECO:0000256" key="2">
    <source>
        <dbReference type="ARBA" id="ARBA00022842"/>
    </source>
</evidence>
<dbReference type="InterPro" id="IPR036849">
    <property type="entry name" value="Enolase-like_C_sf"/>
</dbReference>
<accession>A0ABM9NNQ3</accession>
<keyword evidence="2" id="KW-0460">Magnesium</keyword>
<evidence type="ECO:0000256" key="4">
    <source>
        <dbReference type="NCBIfam" id="TIGR01927"/>
    </source>
</evidence>
<proteinExistence type="predicted"/>
<dbReference type="InterPro" id="IPR029017">
    <property type="entry name" value="Enolase-like_N"/>
</dbReference>
<gene>
    <name evidence="7" type="primary">menC</name>
    <name evidence="7" type="ORF">PRHACTZTBTEA_164B</name>
</gene>
<dbReference type="EMBL" id="OZ034688">
    <property type="protein sequence ID" value="CAL1329095.1"/>
    <property type="molecule type" value="Genomic_DNA"/>
</dbReference>
<dbReference type="PANTHER" id="PTHR48073:SF2">
    <property type="entry name" value="O-SUCCINYLBENZOATE SYNTHASE"/>
    <property type="match status" value="1"/>
</dbReference>
<evidence type="ECO:0000259" key="5">
    <source>
        <dbReference type="Pfam" id="PF13378"/>
    </source>
</evidence>
<dbReference type="SFLD" id="SFLDF00009">
    <property type="entry name" value="o-succinylbenzoate_synthase"/>
    <property type="match status" value="1"/>
</dbReference>
<dbReference type="SUPFAM" id="SSF51604">
    <property type="entry name" value="Enolase C-terminal domain-like"/>
    <property type="match status" value="1"/>
</dbReference>
<keyword evidence="8" id="KW-1185">Reference proteome</keyword>
<dbReference type="Gene3D" id="3.20.20.120">
    <property type="entry name" value="Enolase-like C-terminal domain"/>
    <property type="match status" value="1"/>
</dbReference>
<organism evidence="7 8">
    <name type="scientific">Candidatus Providencia siddallii</name>
    <dbReference type="NCBI Taxonomy" id="1715285"/>
    <lineage>
        <taxon>Bacteria</taxon>
        <taxon>Pseudomonadati</taxon>
        <taxon>Pseudomonadota</taxon>
        <taxon>Gammaproteobacteria</taxon>
        <taxon>Enterobacterales</taxon>
        <taxon>Morganellaceae</taxon>
        <taxon>Providencia</taxon>
    </lineage>
</organism>
<evidence type="ECO:0000256" key="1">
    <source>
        <dbReference type="ARBA" id="ARBA00022723"/>
    </source>
</evidence>
<dbReference type="NCBIfam" id="NF003473">
    <property type="entry name" value="PRK05105.1"/>
    <property type="match status" value="1"/>
</dbReference>
<dbReference type="NCBIfam" id="TIGR01927">
    <property type="entry name" value="menC_gam_Gplu"/>
    <property type="match status" value="1"/>
</dbReference>
<dbReference type="InterPro" id="IPR029065">
    <property type="entry name" value="Enolase_C-like"/>
</dbReference>
<dbReference type="GO" id="GO:0043748">
    <property type="term" value="F:O-succinylbenzoate synthase activity"/>
    <property type="evidence" value="ECO:0007669"/>
    <property type="project" value="UniProtKB-EC"/>
</dbReference>
<evidence type="ECO:0000256" key="3">
    <source>
        <dbReference type="ARBA" id="ARBA00023239"/>
    </source>
</evidence>
<dbReference type="InterPro" id="IPR041338">
    <property type="entry name" value="OSBS_N"/>
</dbReference>